<keyword evidence="4" id="KW-0472">Membrane</keyword>
<keyword evidence="8" id="KW-1185">Reference proteome</keyword>
<dbReference type="InterPro" id="IPR053150">
    <property type="entry name" value="Teicoplanin_resist-assoc"/>
</dbReference>
<gene>
    <name evidence="7" type="ORF">FA707_05080</name>
</gene>
<dbReference type="Pfam" id="PF04892">
    <property type="entry name" value="VanZ"/>
    <property type="match status" value="1"/>
</dbReference>
<keyword evidence="3" id="KW-1133">Transmembrane helix</keyword>
<dbReference type="InterPro" id="IPR010432">
    <property type="entry name" value="RDD"/>
</dbReference>
<dbReference type="KEGG" id="vao:FA707_05080"/>
<dbReference type="RefSeq" id="WP_136953206.1">
    <property type="nucleotide sequence ID" value="NZ_CP039712.1"/>
</dbReference>
<evidence type="ECO:0000256" key="2">
    <source>
        <dbReference type="ARBA" id="ARBA00022692"/>
    </source>
</evidence>
<proteinExistence type="predicted"/>
<reference evidence="7 8" key="1">
    <citation type="submission" date="2019-04" db="EMBL/GenBank/DDBJ databases">
        <title>Vagococcus sp. nov., isolated from faeces of yaks (Bos grunniens).</title>
        <authorList>
            <person name="Ge Y."/>
        </authorList>
    </citation>
    <scope>NUCLEOTIDE SEQUENCE [LARGE SCALE GENOMIC DNA]</scope>
    <source>
        <strain evidence="7 8">MN-17</strain>
    </source>
</reference>
<comment type="subcellular location">
    <subcellularLocation>
        <location evidence="1">Membrane</location>
        <topology evidence="1">Multi-pass membrane protein</topology>
    </subcellularLocation>
</comment>
<dbReference type="InterPro" id="IPR021192">
    <property type="entry name" value="UCP031578_Vanz/RDD"/>
</dbReference>
<dbReference type="GO" id="GO:0016020">
    <property type="term" value="C:membrane"/>
    <property type="evidence" value="ECO:0007669"/>
    <property type="project" value="UniProtKB-SubCell"/>
</dbReference>
<accession>A0A4D7CQC8</accession>
<evidence type="ECO:0000256" key="4">
    <source>
        <dbReference type="ARBA" id="ARBA00023136"/>
    </source>
</evidence>
<sequence>MGVYLEPIKMAMIAFPIMAFMISLPIFLYQYYKHVTFLRWYGLVIYSFMLYLIVAYFLVILPLPDREEVAKFTTARYSLQPFQFVRAFIEETSLIINQPATYLSALKESVVIQPVFNIFLTIPFGIYMRYLFKKDLKTTFLLSFGFSLFFELTQLSGLYGYYPRSYRLFDVDDLFLNTLGGLIGYGMTPLVEKLFPREEALKRRQEKSAKQVSYIKRGVTYLTDWLVFTWLLGIVEGFLGNGYLISVLSFFIYYFVVPVTIFDGQTLAQKVTGLKMITETGEKISKKALFIRQLLFGINCFIINVLLSNALIATGTVPDEQLDVVLYMVFILTFYTLVFVLHVLYNIITKDKQLFYEDISKTILISTK</sequence>
<protein>
    <submittedName>
        <fullName evidence="7">Uncharacterized protein</fullName>
    </submittedName>
</protein>
<dbReference type="Proteomes" id="UP000298615">
    <property type="component" value="Chromosome"/>
</dbReference>
<keyword evidence="2" id="KW-0812">Transmembrane</keyword>
<evidence type="ECO:0000259" key="6">
    <source>
        <dbReference type="Pfam" id="PF06271"/>
    </source>
</evidence>
<evidence type="ECO:0000256" key="3">
    <source>
        <dbReference type="ARBA" id="ARBA00022989"/>
    </source>
</evidence>
<dbReference type="PANTHER" id="PTHR36834:SF1">
    <property type="entry name" value="INTEGRAL MEMBRANE PROTEIN"/>
    <property type="match status" value="1"/>
</dbReference>
<dbReference type="EMBL" id="CP039712">
    <property type="protein sequence ID" value="QCI86375.1"/>
    <property type="molecule type" value="Genomic_DNA"/>
</dbReference>
<evidence type="ECO:0000256" key="1">
    <source>
        <dbReference type="ARBA" id="ARBA00004141"/>
    </source>
</evidence>
<dbReference type="OrthoDB" id="4822551at2"/>
<feature type="domain" description="RDD" evidence="6">
    <location>
        <begin position="232"/>
        <end position="353"/>
    </location>
</feature>
<dbReference type="PANTHER" id="PTHR36834">
    <property type="entry name" value="MEMBRANE PROTEIN-RELATED"/>
    <property type="match status" value="1"/>
</dbReference>
<name>A0A4D7CQC8_9ENTE</name>
<dbReference type="PIRSF" id="PIRSF031578">
    <property type="entry name" value="Uncharacterised_Vanz_RDD-cont"/>
    <property type="match status" value="1"/>
</dbReference>
<dbReference type="AlphaFoldDB" id="A0A4D7CQC8"/>
<dbReference type="Pfam" id="PF06271">
    <property type="entry name" value="RDD"/>
    <property type="match status" value="1"/>
</dbReference>
<evidence type="ECO:0000313" key="8">
    <source>
        <dbReference type="Proteomes" id="UP000298615"/>
    </source>
</evidence>
<organism evidence="7 8">
    <name type="scientific">Vagococcus zengguangii</name>
    <dbReference type="NCBI Taxonomy" id="2571750"/>
    <lineage>
        <taxon>Bacteria</taxon>
        <taxon>Bacillati</taxon>
        <taxon>Bacillota</taxon>
        <taxon>Bacilli</taxon>
        <taxon>Lactobacillales</taxon>
        <taxon>Enterococcaceae</taxon>
        <taxon>Vagococcus</taxon>
    </lineage>
</organism>
<evidence type="ECO:0000313" key="7">
    <source>
        <dbReference type="EMBL" id="QCI86375.1"/>
    </source>
</evidence>
<dbReference type="InterPro" id="IPR006976">
    <property type="entry name" value="VanZ-like"/>
</dbReference>
<feature type="domain" description="VanZ-like" evidence="5">
    <location>
        <begin position="48"/>
        <end position="190"/>
    </location>
</feature>
<evidence type="ECO:0000259" key="5">
    <source>
        <dbReference type="Pfam" id="PF04892"/>
    </source>
</evidence>